<dbReference type="EMBL" id="CP003282">
    <property type="protein sequence ID" value="AFG36870.1"/>
    <property type="molecule type" value="Genomic_DNA"/>
</dbReference>
<gene>
    <name evidence="2" type="ordered locus">Spiaf_0776</name>
</gene>
<dbReference type="InterPro" id="IPR002826">
    <property type="entry name" value="MptE-like"/>
</dbReference>
<dbReference type="RefSeq" id="WP_014454867.1">
    <property type="nucleotide sequence ID" value="NC_017098.1"/>
</dbReference>
<evidence type="ECO:0000313" key="3">
    <source>
        <dbReference type="Proteomes" id="UP000007383"/>
    </source>
</evidence>
<dbReference type="STRING" id="889378.Spiaf_0776"/>
<dbReference type="InterPro" id="IPR029063">
    <property type="entry name" value="SAM-dependent_MTases_sf"/>
</dbReference>
<protein>
    <recommendedName>
        <fullName evidence="1">6-hydroxymethylpterin diphosphokinase MptE-like domain-containing protein</fullName>
    </recommendedName>
</protein>
<dbReference type="HOGENOM" id="CLU_026503_0_0_12"/>
<dbReference type="AlphaFoldDB" id="H9UH77"/>
<dbReference type="PANTHER" id="PTHR41786:SF1">
    <property type="entry name" value="6-HYDROXYMETHYLPTERIN DIPHOSPHOKINASE MPTE-LIKE DOMAIN-CONTAINING PROTEIN"/>
    <property type="match status" value="1"/>
</dbReference>
<accession>H9UH77</accession>
<dbReference type="KEGG" id="sfc:Spiaf_0776"/>
<dbReference type="PATRIC" id="fig|889378.3.peg.779"/>
<reference evidence="3" key="1">
    <citation type="journal article" date="2013" name="Stand. Genomic Sci.">
        <title>Complete genome sequence of the halophilic bacterium Spirochaeta africana type strain (Z-7692(T)) from the alkaline Lake Magadi in the East African Rift.</title>
        <authorList>
            <person name="Liolos K."/>
            <person name="Abt B."/>
            <person name="Scheuner C."/>
            <person name="Teshima H."/>
            <person name="Held B."/>
            <person name="Lapidus A."/>
            <person name="Nolan M."/>
            <person name="Lucas S."/>
            <person name="Deshpande S."/>
            <person name="Cheng J.F."/>
            <person name="Tapia R."/>
            <person name="Goodwin L.A."/>
            <person name="Pitluck S."/>
            <person name="Pagani I."/>
            <person name="Ivanova N."/>
            <person name="Mavromatis K."/>
            <person name="Mikhailova N."/>
            <person name="Huntemann M."/>
            <person name="Pati A."/>
            <person name="Chen A."/>
            <person name="Palaniappan K."/>
            <person name="Land M."/>
            <person name="Rohde M."/>
            <person name="Tindall B.J."/>
            <person name="Detter J.C."/>
            <person name="Goker M."/>
            <person name="Bristow J."/>
            <person name="Eisen J.A."/>
            <person name="Markowitz V."/>
            <person name="Hugenholtz P."/>
            <person name="Woyke T."/>
            <person name="Klenk H.P."/>
            <person name="Kyrpides N.C."/>
        </authorList>
    </citation>
    <scope>NUCLEOTIDE SEQUENCE</scope>
    <source>
        <strain evidence="3">ATCC 700263 / DSM 8902 / Z-7692</strain>
    </source>
</reference>
<name>H9UH77_SPIAZ</name>
<dbReference type="PANTHER" id="PTHR41786">
    <property type="entry name" value="MOTILITY ACCESSORY FACTOR MAF"/>
    <property type="match status" value="1"/>
</dbReference>
<proteinExistence type="predicted"/>
<organism evidence="2 3">
    <name type="scientific">Spirochaeta africana (strain ATCC 700263 / DSM 8902 / Z-7692)</name>
    <dbReference type="NCBI Taxonomy" id="889378"/>
    <lineage>
        <taxon>Bacteria</taxon>
        <taxon>Pseudomonadati</taxon>
        <taxon>Spirochaetota</taxon>
        <taxon>Spirochaetia</taxon>
        <taxon>Spirochaetales</taxon>
        <taxon>Spirochaetaceae</taxon>
        <taxon>Spirochaeta</taxon>
    </lineage>
</organism>
<dbReference type="Pfam" id="PF01973">
    <property type="entry name" value="MptE-like"/>
    <property type="match status" value="1"/>
</dbReference>
<feature type="domain" description="6-hydroxymethylpterin diphosphokinase MptE-like" evidence="1">
    <location>
        <begin position="195"/>
        <end position="364"/>
    </location>
</feature>
<dbReference type="OrthoDB" id="5458680at2"/>
<sequence length="599" mass="66731">MQTYTDINHRFFEQRFPGYPLGLTRDLPQGVEIIETPSGFPSARINSRLLHSSRDPVREARRIAEHTDVQPDAWLVVLGFGLGYLAQALCQRWADHRIIVVDPDPRPFLAACIAVDMSSLLQHPELTLLIGPDAPRIDSILSELHHQPVQVVAHRPSIELQAGFYSDTEQRITRVLQRRTVNHNTLKRFGKLWIRNFTANLPHNLGAVPLSTAAGRFQGVPGLLIAAGPSFDASIARLGELRERCLTVAVDTALPLCLRHGIDPDIIVVVDPQYWNTRHLDRCSTSRALVVSESSAHPRIFRELHGPFLFGESLFPLGRMLESVWGPRGALGAGGSVATSGFEVLRLLGCRTVYAIGLDLGFPDGRTHCSGSFFEERIHALGTRTSPAEHHLWRYLSDGGRIDAMDYAGRPMRTDARMQVYQQWFAMQLESDPDVELRPLSECSLAIPGAQPATHADVLAHQSKRHIIDRELSRLRSVTPDVQRNAELLQPQLAALAIQLQEVAAIATEALSHIQAAWDSPGRWTPDWLQQLDRYDASLRQHQAKDIAGFLLQEALQNIQSPPPGSHPLQGSHTLYSALLESTRLHQQLLDRQLSMPGL</sequence>
<dbReference type="eggNOG" id="COG2604">
    <property type="taxonomic scope" value="Bacteria"/>
</dbReference>
<evidence type="ECO:0000259" key="1">
    <source>
        <dbReference type="Pfam" id="PF01973"/>
    </source>
</evidence>
<evidence type="ECO:0000313" key="2">
    <source>
        <dbReference type="EMBL" id="AFG36870.1"/>
    </source>
</evidence>
<dbReference type="Proteomes" id="UP000007383">
    <property type="component" value="Chromosome"/>
</dbReference>
<keyword evidence="3" id="KW-1185">Reference proteome</keyword>
<dbReference type="SUPFAM" id="SSF53335">
    <property type="entry name" value="S-adenosyl-L-methionine-dependent methyltransferases"/>
    <property type="match status" value="1"/>
</dbReference>